<name>A0A5C0VND7_9SPHI</name>
<dbReference type="AlphaFoldDB" id="A0A5C0VND7"/>
<reference evidence="2 3" key="1">
    <citation type="submission" date="2019-08" db="EMBL/GenBank/DDBJ databases">
        <title>Pedobacter sp. nov., isolated from Han river, South Korea.</title>
        <authorList>
            <person name="Lee D.-H."/>
            <person name="Kim Y.-S."/>
            <person name="Hwang E.-M."/>
            <person name="Le Tran T.C."/>
            <person name="Cha C.-J."/>
        </authorList>
    </citation>
    <scope>NUCLEOTIDE SEQUENCE [LARGE SCALE GENOMIC DNA]</scope>
    <source>
        <strain evidence="2 3">CJ43</strain>
    </source>
</reference>
<dbReference type="EMBL" id="CP043329">
    <property type="protein sequence ID" value="QEK52534.1"/>
    <property type="molecule type" value="Genomic_DNA"/>
</dbReference>
<feature type="transmembrane region" description="Helical" evidence="1">
    <location>
        <begin position="83"/>
        <end position="101"/>
    </location>
</feature>
<evidence type="ECO:0000313" key="2">
    <source>
        <dbReference type="EMBL" id="QEK52534.1"/>
    </source>
</evidence>
<keyword evidence="1" id="KW-0472">Membrane</keyword>
<feature type="transmembrane region" description="Helical" evidence="1">
    <location>
        <begin position="15"/>
        <end position="34"/>
    </location>
</feature>
<keyword evidence="1" id="KW-0812">Transmembrane</keyword>
<proteinExistence type="predicted"/>
<dbReference type="InterPro" id="IPR021215">
    <property type="entry name" value="DUF2752"/>
</dbReference>
<accession>A0A5C0VND7</accession>
<sequence length="113" mass="13071">MVLMTKLYKLKHNKYFLAAKLICLAAFPLWLISIPKTSFDDHSQTLCLFTLLTDIECYGCGLTRACIRLINLDFVGAWNFNKVSFIVFPILCFLLLQEFIVTSKKFLKLINLK</sequence>
<keyword evidence="1" id="KW-1133">Transmembrane helix</keyword>
<gene>
    <name evidence="2" type="ORF">FYC62_13375</name>
</gene>
<organism evidence="2 3">
    <name type="scientific">Pedobacter aquae</name>
    <dbReference type="NCBI Taxonomy" id="2605747"/>
    <lineage>
        <taxon>Bacteria</taxon>
        <taxon>Pseudomonadati</taxon>
        <taxon>Bacteroidota</taxon>
        <taxon>Sphingobacteriia</taxon>
        <taxon>Sphingobacteriales</taxon>
        <taxon>Sphingobacteriaceae</taxon>
        <taxon>Pedobacter</taxon>
    </lineage>
</organism>
<dbReference type="Proteomes" id="UP000323653">
    <property type="component" value="Chromosome"/>
</dbReference>
<keyword evidence="3" id="KW-1185">Reference proteome</keyword>
<dbReference type="Pfam" id="PF10825">
    <property type="entry name" value="DUF2752"/>
    <property type="match status" value="1"/>
</dbReference>
<evidence type="ECO:0000256" key="1">
    <source>
        <dbReference type="SAM" id="Phobius"/>
    </source>
</evidence>
<dbReference type="KEGG" id="pej:FYC62_13375"/>
<protein>
    <submittedName>
        <fullName evidence="2">DUF2752 domain-containing protein</fullName>
    </submittedName>
</protein>
<evidence type="ECO:0000313" key="3">
    <source>
        <dbReference type="Proteomes" id="UP000323653"/>
    </source>
</evidence>